<evidence type="ECO:0000313" key="4">
    <source>
        <dbReference type="Proteomes" id="UP000252884"/>
    </source>
</evidence>
<organism evidence="3 4">
    <name type="scientific">Pseudorhodoferax soli</name>
    <dbReference type="NCBI Taxonomy" id="545864"/>
    <lineage>
        <taxon>Bacteria</taxon>
        <taxon>Pseudomonadati</taxon>
        <taxon>Pseudomonadota</taxon>
        <taxon>Betaproteobacteria</taxon>
        <taxon>Burkholderiales</taxon>
        <taxon>Comamonadaceae</taxon>
    </lineage>
</organism>
<comment type="similarity">
    <text evidence="1">Belongs to the UPF0065 (bug) family.</text>
</comment>
<dbReference type="RefSeq" id="WP_114470211.1">
    <property type="nucleotide sequence ID" value="NZ_QPJK01000007.1"/>
</dbReference>
<dbReference type="OrthoDB" id="8633607at2"/>
<dbReference type="InterPro" id="IPR042100">
    <property type="entry name" value="Bug_dom1"/>
</dbReference>
<keyword evidence="4" id="KW-1185">Reference proteome</keyword>
<dbReference type="Pfam" id="PF03401">
    <property type="entry name" value="TctC"/>
    <property type="match status" value="1"/>
</dbReference>
<dbReference type="SUPFAM" id="SSF53850">
    <property type="entry name" value="Periplasmic binding protein-like II"/>
    <property type="match status" value="1"/>
</dbReference>
<evidence type="ECO:0000256" key="2">
    <source>
        <dbReference type="SAM" id="SignalP"/>
    </source>
</evidence>
<proteinExistence type="inferred from homology"/>
<gene>
    <name evidence="3" type="ORF">DES41_107202</name>
</gene>
<evidence type="ECO:0000256" key="1">
    <source>
        <dbReference type="ARBA" id="ARBA00006987"/>
    </source>
</evidence>
<reference evidence="3 4" key="1">
    <citation type="submission" date="2018-07" db="EMBL/GenBank/DDBJ databases">
        <title>Genomic Encyclopedia of Type Strains, Phase IV (KMG-IV): sequencing the most valuable type-strain genomes for metagenomic binning, comparative biology and taxonomic classification.</title>
        <authorList>
            <person name="Goeker M."/>
        </authorList>
    </citation>
    <scope>NUCLEOTIDE SEQUENCE [LARGE SCALE GENOMIC DNA]</scope>
    <source>
        <strain evidence="3 4">DSM 21634</strain>
    </source>
</reference>
<accession>A0A368XKY1</accession>
<dbReference type="AlphaFoldDB" id="A0A368XKY1"/>
<dbReference type="Proteomes" id="UP000252884">
    <property type="component" value="Unassembled WGS sequence"/>
</dbReference>
<dbReference type="Gene3D" id="3.40.190.150">
    <property type="entry name" value="Bordetella uptake gene, domain 1"/>
    <property type="match status" value="1"/>
</dbReference>
<sequence length="324" mass="34162">MKRRILVAILAAQVFPAFHTGAIAQHQWKTDRIEMVVPYPAGGSTDTIARAFADALRTQLNTTIVVQNRSGATGTIGSGFVARAKPDGGTILFTPSSPLTITPYFVNLPFKPLEDLRPVASVAISPGVLVAKRDAPFDDFAGLVAHAKRQPGAISIGFPGVGSVGHIGVAQIEQAAGIRLNQVPYQGSNQAVTDAIGGNIDLLVLNTDAVLQQIANGTIKPIGVTSPARLQALPNVPTFEEMGFKGVQFFSTYGIFAPAKMSADAVAELTRAAQAAVKDKTFVGLLQQFQALPGGQDHATFVASLKDENRRIGETIKSSKLVKP</sequence>
<dbReference type="PANTHER" id="PTHR42928">
    <property type="entry name" value="TRICARBOXYLATE-BINDING PROTEIN"/>
    <property type="match status" value="1"/>
</dbReference>
<feature type="chain" id="PRO_5016694684" evidence="2">
    <location>
        <begin position="20"/>
        <end position="324"/>
    </location>
</feature>
<keyword evidence="2" id="KW-0732">Signal</keyword>
<name>A0A368XKY1_9BURK</name>
<dbReference type="EMBL" id="QPJK01000007">
    <property type="protein sequence ID" value="RCW68681.1"/>
    <property type="molecule type" value="Genomic_DNA"/>
</dbReference>
<dbReference type="Gene3D" id="3.40.190.10">
    <property type="entry name" value="Periplasmic binding protein-like II"/>
    <property type="match status" value="1"/>
</dbReference>
<dbReference type="CDD" id="cd07012">
    <property type="entry name" value="PBP2_Bug_TTT"/>
    <property type="match status" value="1"/>
</dbReference>
<dbReference type="PANTHER" id="PTHR42928:SF5">
    <property type="entry name" value="BLR1237 PROTEIN"/>
    <property type="match status" value="1"/>
</dbReference>
<keyword evidence="3" id="KW-0675">Receptor</keyword>
<feature type="signal peptide" evidence="2">
    <location>
        <begin position="1"/>
        <end position="19"/>
    </location>
</feature>
<comment type="caution">
    <text evidence="3">The sequence shown here is derived from an EMBL/GenBank/DDBJ whole genome shotgun (WGS) entry which is preliminary data.</text>
</comment>
<dbReference type="InterPro" id="IPR005064">
    <property type="entry name" value="BUG"/>
</dbReference>
<dbReference type="PIRSF" id="PIRSF017082">
    <property type="entry name" value="YflP"/>
    <property type="match status" value="1"/>
</dbReference>
<protein>
    <submittedName>
        <fullName evidence="3">Tripartite-type tricarboxylate transporter receptor subunit TctC</fullName>
    </submittedName>
</protein>
<evidence type="ECO:0000313" key="3">
    <source>
        <dbReference type="EMBL" id="RCW68681.1"/>
    </source>
</evidence>